<evidence type="ECO:0000313" key="2">
    <source>
        <dbReference type="Proteomes" id="UP000735302"/>
    </source>
</evidence>
<keyword evidence="2" id="KW-1185">Reference proteome</keyword>
<proteinExistence type="predicted"/>
<reference evidence="1 2" key="1">
    <citation type="journal article" date="2021" name="Elife">
        <title>Chloroplast acquisition without the gene transfer in kleptoplastic sea slugs, Plakobranchus ocellatus.</title>
        <authorList>
            <person name="Maeda T."/>
            <person name="Takahashi S."/>
            <person name="Yoshida T."/>
            <person name="Shimamura S."/>
            <person name="Takaki Y."/>
            <person name="Nagai Y."/>
            <person name="Toyoda A."/>
            <person name="Suzuki Y."/>
            <person name="Arimoto A."/>
            <person name="Ishii H."/>
            <person name="Satoh N."/>
            <person name="Nishiyama T."/>
            <person name="Hasebe M."/>
            <person name="Maruyama T."/>
            <person name="Minagawa J."/>
            <person name="Obokata J."/>
            <person name="Shigenobu S."/>
        </authorList>
    </citation>
    <scope>NUCLEOTIDE SEQUENCE [LARGE SCALE GENOMIC DNA]</scope>
</reference>
<comment type="caution">
    <text evidence="1">The sequence shown here is derived from an EMBL/GenBank/DDBJ whole genome shotgun (WGS) entry which is preliminary data.</text>
</comment>
<gene>
    <name evidence="1" type="ORF">PoB_007190300</name>
</gene>
<sequence length="131" mass="14872">MFISLLSGDLAHVGIRGNENVDILAKAALNKASYWEKPICWSVLKPKVNAYIHTDWQENWDTEGANKLHEVLPNLGEDLHKRGEGAGRKRKRVMCKLQVGHTWLTQSYFLKKVRNSFFAMLATAFTPSGIF</sequence>
<evidence type="ECO:0000313" key="1">
    <source>
        <dbReference type="EMBL" id="GFO45398.1"/>
    </source>
</evidence>
<accession>A0AAV4DMU3</accession>
<dbReference type="AlphaFoldDB" id="A0AAV4DMU3"/>
<dbReference type="Proteomes" id="UP000735302">
    <property type="component" value="Unassembled WGS sequence"/>
</dbReference>
<organism evidence="1 2">
    <name type="scientific">Plakobranchus ocellatus</name>
    <dbReference type="NCBI Taxonomy" id="259542"/>
    <lineage>
        <taxon>Eukaryota</taxon>
        <taxon>Metazoa</taxon>
        <taxon>Spiralia</taxon>
        <taxon>Lophotrochozoa</taxon>
        <taxon>Mollusca</taxon>
        <taxon>Gastropoda</taxon>
        <taxon>Heterobranchia</taxon>
        <taxon>Euthyneura</taxon>
        <taxon>Panpulmonata</taxon>
        <taxon>Sacoglossa</taxon>
        <taxon>Placobranchoidea</taxon>
        <taxon>Plakobranchidae</taxon>
        <taxon>Plakobranchus</taxon>
    </lineage>
</organism>
<dbReference type="EMBL" id="BLXT01008059">
    <property type="protein sequence ID" value="GFO45398.1"/>
    <property type="molecule type" value="Genomic_DNA"/>
</dbReference>
<protein>
    <submittedName>
        <fullName evidence="1">Ribonuclease hi</fullName>
    </submittedName>
</protein>
<name>A0AAV4DMU3_9GAST</name>